<comment type="caution">
    <text evidence="3">The sequence shown here is derived from an EMBL/GenBank/DDBJ whole genome shotgun (WGS) entry which is preliminary data.</text>
</comment>
<sequence>MLPASIVQQIALGVVFALAVVWTAGLIRMLRRGRYEAAMWRDRQEMRARYAPRGRSAWPGPDALPGRPELLGSVPRQTGPAGPPAECVELSEAERTAFEGLVRRLTGP</sequence>
<evidence type="ECO:0000313" key="4">
    <source>
        <dbReference type="Proteomes" id="UP000600080"/>
    </source>
</evidence>
<dbReference type="GeneID" id="301550735"/>
<keyword evidence="2" id="KW-0812">Transmembrane</keyword>
<proteinExistence type="predicted"/>
<organism evidence="3 4">
    <name type="scientific">Streptomyces kronopolitis</name>
    <dbReference type="NCBI Taxonomy" id="1612435"/>
    <lineage>
        <taxon>Bacteria</taxon>
        <taxon>Bacillati</taxon>
        <taxon>Actinomycetota</taxon>
        <taxon>Actinomycetes</taxon>
        <taxon>Kitasatosporales</taxon>
        <taxon>Streptomycetaceae</taxon>
        <taxon>Streptomyces</taxon>
    </lineage>
</organism>
<keyword evidence="2" id="KW-0472">Membrane</keyword>
<evidence type="ECO:0000256" key="1">
    <source>
        <dbReference type="SAM" id="MobiDB-lite"/>
    </source>
</evidence>
<name>A0ABQ2JXU5_9ACTN</name>
<gene>
    <name evidence="3" type="ORF">GCM10012285_50460</name>
</gene>
<evidence type="ECO:0000313" key="3">
    <source>
        <dbReference type="EMBL" id="GGN56134.1"/>
    </source>
</evidence>
<dbReference type="RefSeq" id="WP_189101686.1">
    <property type="nucleotide sequence ID" value="NZ_BMND01000026.1"/>
</dbReference>
<accession>A0ABQ2JXU5</accession>
<feature type="region of interest" description="Disordered" evidence="1">
    <location>
        <begin position="51"/>
        <end position="85"/>
    </location>
</feature>
<dbReference type="Proteomes" id="UP000600080">
    <property type="component" value="Unassembled WGS sequence"/>
</dbReference>
<evidence type="ECO:0000256" key="2">
    <source>
        <dbReference type="SAM" id="Phobius"/>
    </source>
</evidence>
<feature type="transmembrane region" description="Helical" evidence="2">
    <location>
        <begin position="6"/>
        <end position="27"/>
    </location>
</feature>
<keyword evidence="2" id="KW-1133">Transmembrane helix</keyword>
<protein>
    <submittedName>
        <fullName evidence="3">Uncharacterized protein</fullName>
    </submittedName>
</protein>
<reference evidence="4" key="1">
    <citation type="journal article" date="2019" name="Int. J. Syst. Evol. Microbiol.">
        <title>The Global Catalogue of Microorganisms (GCM) 10K type strain sequencing project: providing services to taxonomists for standard genome sequencing and annotation.</title>
        <authorList>
            <consortium name="The Broad Institute Genomics Platform"/>
            <consortium name="The Broad Institute Genome Sequencing Center for Infectious Disease"/>
            <person name="Wu L."/>
            <person name="Ma J."/>
        </authorList>
    </citation>
    <scope>NUCLEOTIDE SEQUENCE [LARGE SCALE GENOMIC DNA]</scope>
    <source>
        <strain evidence="4">CGMCC 4.7323</strain>
    </source>
</reference>
<dbReference type="EMBL" id="BMND01000026">
    <property type="protein sequence ID" value="GGN56134.1"/>
    <property type="molecule type" value="Genomic_DNA"/>
</dbReference>
<keyword evidence="4" id="KW-1185">Reference proteome</keyword>